<sequence length="50" mass="5441">MFIGVVCREKIYASFPASAIHNANTIAPLQDYPAPGDLFRHHFPADGRAG</sequence>
<dbReference type="AlphaFoldDB" id="F3CHQ5"/>
<name>F3CHQ5_PSESG</name>
<comment type="caution">
    <text evidence="1">The sequence shown here is derived from an EMBL/GenBank/DDBJ whole genome shotgun (WGS) entry which is preliminary data.</text>
</comment>
<dbReference type="HOGENOM" id="CLU_3146482_0_0_6"/>
<feature type="non-terminal residue" evidence="1">
    <location>
        <position position="50"/>
    </location>
</feature>
<dbReference type="Proteomes" id="UP000005466">
    <property type="component" value="Unassembled WGS sequence"/>
</dbReference>
<gene>
    <name evidence="1" type="ORF">Pgy4_38141</name>
</gene>
<protein>
    <submittedName>
        <fullName evidence="1">Uncharacterized protein</fullName>
    </submittedName>
</protein>
<organism evidence="1 2">
    <name type="scientific">Pseudomonas savastanoi pv. glycinea str. race 4</name>
    <dbReference type="NCBI Taxonomy" id="875330"/>
    <lineage>
        <taxon>Bacteria</taxon>
        <taxon>Pseudomonadati</taxon>
        <taxon>Pseudomonadota</taxon>
        <taxon>Gammaproteobacteria</taxon>
        <taxon>Pseudomonadales</taxon>
        <taxon>Pseudomonadaceae</taxon>
        <taxon>Pseudomonas</taxon>
    </lineage>
</organism>
<dbReference type="EMBL" id="ADWY01003181">
    <property type="protein sequence ID" value="EGH18797.1"/>
    <property type="molecule type" value="Genomic_DNA"/>
</dbReference>
<proteinExistence type="predicted"/>
<reference evidence="1 2" key="1">
    <citation type="journal article" date="2011" name="PLoS Pathog.">
        <title>Dynamic evolution of pathogenicity revealed by sequencing and comparative genomics of 19 Pseudomonas syringae isolates.</title>
        <authorList>
            <person name="Baltrus D.A."/>
            <person name="Nishimura M.T."/>
            <person name="Romanchuk A."/>
            <person name="Chang J.H."/>
            <person name="Mukhtar M.S."/>
            <person name="Cherkis K."/>
            <person name="Roach J."/>
            <person name="Grant S.R."/>
            <person name="Jones C.D."/>
            <person name="Dangl J.L."/>
        </authorList>
    </citation>
    <scope>NUCLEOTIDE SEQUENCE [LARGE SCALE GENOMIC DNA]</scope>
    <source>
        <strain evidence="2">race 4</strain>
    </source>
</reference>
<evidence type="ECO:0000313" key="2">
    <source>
        <dbReference type="Proteomes" id="UP000005466"/>
    </source>
</evidence>
<evidence type="ECO:0000313" key="1">
    <source>
        <dbReference type="EMBL" id="EGH18797.1"/>
    </source>
</evidence>
<accession>F3CHQ5</accession>